<proteinExistence type="predicted"/>
<organism evidence="2 3">
    <name type="scientific">Armillaria luteobubalina</name>
    <dbReference type="NCBI Taxonomy" id="153913"/>
    <lineage>
        <taxon>Eukaryota</taxon>
        <taxon>Fungi</taxon>
        <taxon>Dikarya</taxon>
        <taxon>Basidiomycota</taxon>
        <taxon>Agaricomycotina</taxon>
        <taxon>Agaricomycetes</taxon>
        <taxon>Agaricomycetidae</taxon>
        <taxon>Agaricales</taxon>
        <taxon>Marasmiineae</taxon>
        <taxon>Physalacriaceae</taxon>
        <taxon>Armillaria</taxon>
    </lineage>
</organism>
<reference evidence="2" key="1">
    <citation type="submission" date="2023-06" db="EMBL/GenBank/DDBJ databases">
        <authorList>
            <consortium name="Lawrence Berkeley National Laboratory"/>
            <person name="Ahrendt S."/>
            <person name="Sahu N."/>
            <person name="Indic B."/>
            <person name="Wong-Bajracharya J."/>
            <person name="Merenyi Z."/>
            <person name="Ke H.-M."/>
            <person name="Monk M."/>
            <person name="Kocsube S."/>
            <person name="Drula E."/>
            <person name="Lipzen A."/>
            <person name="Balint B."/>
            <person name="Henrissat B."/>
            <person name="Andreopoulos B."/>
            <person name="Martin F.M."/>
            <person name="Harder C.B."/>
            <person name="Rigling D."/>
            <person name="Ford K.L."/>
            <person name="Foster G.D."/>
            <person name="Pangilinan J."/>
            <person name="Papanicolaou A."/>
            <person name="Barry K."/>
            <person name="LaButti K."/>
            <person name="Viragh M."/>
            <person name="Koriabine M."/>
            <person name="Yan M."/>
            <person name="Riley R."/>
            <person name="Champramary S."/>
            <person name="Plett K.L."/>
            <person name="Tsai I.J."/>
            <person name="Slot J."/>
            <person name="Sipos G."/>
            <person name="Plett J."/>
            <person name="Nagy L.G."/>
            <person name="Grigoriev I.V."/>
        </authorList>
    </citation>
    <scope>NUCLEOTIDE SEQUENCE</scope>
    <source>
        <strain evidence="2">HWK02</strain>
    </source>
</reference>
<feature type="region of interest" description="Disordered" evidence="1">
    <location>
        <begin position="1"/>
        <end position="27"/>
    </location>
</feature>
<sequence>MSDDIALSHMSDDSSSESSTHNDRDVQSEEAFNLEVLDQIRDILDENLNIRGTMVYFQTYGIDAPNPCITIKGFGPVGFPLTTKNARTLMEFPESTDGSSTRDFDRELVELNNPVWDKWVQNTVLVEACARLGLGADCKCELDKMTIQSWSPSTAKNASCTSTLQSEASQFRHSFFLPRSTRMVQLGCFEVLLPSRFTGGYVNVAYPTMPSYPEKLTQWSEHSELSTAVLGARCGYVKTVAPLQTGYRASLSYRILSSQRPERKPVFDPVKAVARLREILAPQTYPPGIIAINLCHKYDPSDSFCGSSLTGPDDVLLSCIRAVADAFKLKLLVANIVHKRSEYYSIRGREAWEDDKSDDIGNGQVDEEYEDEVEVELEAIRTRSIRKPRFNSDAELFSFIERHETDEEVDWTEDSYFNRGIEITQLVDLDGMPVTIDLQIEASDIIHDAGYGQGYSEYDNGYRFDHFWEGEDRGEPDIKHEDELLQGHNGKQPLFLFAKTGSNSAGATFGETLAAEFLMEWCEEDPDESDREELDDDTNENLSRAASALARCAVMWNDIRLFSRVMRECVVMTDVAGCISIPTFVAAYEKFFWVNVELWLIDIIVSWETSRLSYELVSGVMLAAIAKGDAPAIEGCQEKKDLIMFSLKLVNTDDVPWLKTLGIGFWLDLGRELWSAEDTFSSSNAFPALMSDITDLCAQKFISLEDPDHTASDRHRSSATAKMNTSLVMDILTLCVQTGNVQHCGMILERMMSRANRDDANGLLPWQYYNDLAGKLDELLRSRPNGTTADLDNPWTPFFRAAAEISIKYSRLNDDILPTISISLNRAGGVLALKSIMDAEGITYMATKKKGSLKRLVLHMRTNLLTSEAPAEARRDLDDVLIACVSAVIEHFDFAGLSDVSGNEAIDKVIALLKFSFDAGVGVHFYPAVLYQLLSSAGITQPEGELLKTYLTDILVPLIDPLRTVLNNVGISITEGPIKSFCSVVTRLFVSKVVGKKPVETKIPDITTFGCGCPECARIMDFLQSGPTVSLVIHDLQRVRIHAEKKLQAVEAKKWGVEWRTVRGTRRLKLHISKPEWLAHRHQGLNLLGSLGDAETQYAVLGKDLSWMLGTLDGSLGPNDIPLPMNRIMPGTTNSSAERKRSLDDSEDRPSSSKKQKPNSNSLYE</sequence>
<comment type="caution">
    <text evidence="2">The sequence shown here is derived from an EMBL/GenBank/DDBJ whole genome shotgun (WGS) entry which is preliminary data.</text>
</comment>
<evidence type="ECO:0000256" key="1">
    <source>
        <dbReference type="SAM" id="MobiDB-lite"/>
    </source>
</evidence>
<keyword evidence="3" id="KW-1185">Reference proteome</keyword>
<gene>
    <name evidence="2" type="ORF">EDD18DRAFT_1343925</name>
</gene>
<protein>
    <submittedName>
        <fullName evidence="2">Uncharacterized protein</fullName>
    </submittedName>
</protein>
<dbReference type="Proteomes" id="UP001175228">
    <property type="component" value="Unassembled WGS sequence"/>
</dbReference>
<evidence type="ECO:0000313" key="2">
    <source>
        <dbReference type="EMBL" id="KAK0505101.1"/>
    </source>
</evidence>
<accession>A0AA39QNL0</accession>
<evidence type="ECO:0000313" key="3">
    <source>
        <dbReference type="Proteomes" id="UP001175228"/>
    </source>
</evidence>
<dbReference type="AlphaFoldDB" id="A0AA39QNL0"/>
<dbReference type="EMBL" id="JAUEPU010000002">
    <property type="protein sequence ID" value="KAK0505101.1"/>
    <property type="molecule type" value="Genomic_DNA"/>
</dbReference>
<name>A0AA39QNL0_9AGAR</name>
<feature type="compositionally biased region" description="Basic and acidic residues" evidence="1">
    <location>
        <begin position="1137"/>
        <end position="1151"/>
    </location>
</feature>
<feature type="region of interest" description="Disordered" evidence="1">
    <location>
        <begin position="1121"/>
        <end position="1165"/>
    </location>
</feature>